<dbReference type="AlphaFoldDB" id="X1PZ75"/>
<proteinExistence type="inferred from homology"/>
<feature type="non-terminal residue" evidence="4">
    <location>
        <position position="118"/>
    </location>
</feature>
<evidence type="ECO:0000259" key="3">
    <source>
        <dbReference type="Pfam" id="PF00884"/>
    </source>
</evidence>
<reference evidence="4" key="1">
    <citation type="journal article" date="2014" name="Front. Microbiol.">
        <title>High frequency of phylogenetically diverse reductive dehalogenase-homologous genes in deep subseafloor sedimentary metagenomes.</title>
        <authorList>
            <person name="Kawai M."/>
            <person name="Futagami T."/>
            <person name="Toyoda A."/>
            <person name="Takaki Y."/>
            <person name="Nishi S."/>
            <person name="Hori S."/>
            <person name="Arai W."/>
            <person name="Tsubouchi T."/>
            <person name="Morono Y."/>
            <person name="Uchiyama I."/>
            <person name="Ito T."/>
            <person name="Fujiyama A."/>
            <person name="Inagaki F."/>
            <person name="Takami H."/>
        </authorList>
    </citation>
    <scope>NUCLEOTIDE SEQUENCE</scope>
    <source>
        <strain evidence="4">Expedition CK06-06</strain>
    </source>
</reference>
<dbReference type="EMBL" id="BARV01027347">
    <property type="protein sequence ID" value="GAI36259.1"/>
    <property type="molecule type" value="Genomic_DNA"/>
</dbReference>
<dbReference type="InterPro" id="IPR000917">
    <property type="entry name" value="Sulfatase_N"/>
</dbReference>
<gene>
    <name evidence="4" type="ORF">S06H3_44019</name>
</gene>
<dbReference type="PANTHER" id="PTHR42693:SF53">
    <property type="entry name" value="ENDO-4-O-SULFATASE"/>
    <property type="match status" value="1"/>
</dbReference>
<feature type="domain" description="Sulfatase N-terminal" evidence="3">
    <location>
        <begin position="33"/>
        <end position="116"/>
    </location>
</feature>
<sequence length="118" mass="13468">MLAIRERAAYTGYAGQGSYYPPGGGFPNEIPLMRNESVIEKNPDQHQLTTRYTEAALEFIDEQHEKPFFLYLAHAMPHVPLFVSEKYAGKSIRGLYGDVIMEIDWSVGQILERLKQYG</sequence>
<dbReference type="InterPro" id="IPR050738">
    <property type="entry name" value="Sulfatase"/>
</dbReference>
<dbReference type="SUPFAM" id="SSF53649">
    <property type="entry name" value="Alkaline phosphatase-like"/>
    <property type="match status" value="1"/>
</dbReference>
<dbReference type="PANTHER" id="PTHR42693">
    <property type="entry name" value="ARYLSULFATASE FAMILY MEMBER"/>
    <property type="match status" value="1"/>
</dbReference>
<keyword evidence="2" id="KW-0378">Hydrolase</keyword>
<dbReference type="InterPro" id="IPR017850">
    <property type="entry name" value="Alkaline_phosphatase_core_sf"/>
</dbReference>
<comment type="similarity">
    <text evidence="1">Belongs to the sulfatase family.</text>
</comment>
<evidence type="ECO:0000256" key="2">
    <source>
        <dbReference type="ARBA" id="ARBA00022801"/>
    </source>
</evidence>
<accession>X1PZ75</accession>
<protein>
    <recommendedName>
        <fullName evidence="3">Sulfatase N-terminal domain-containing protein</fullName>
    </recommendedName>
</protein>
<evidence type="ECO:0000313" key="4">
    <source>
        <dbReference type="EMBL" id="GAI36259.1"/>
    </source>
</evidence>
<comment type="caution">
    <text evidence="4">The sequence shown here is derived from an EMBL/GenBank/DDBJ whole genome shotgun (WGS) entry which is preliminary data.</text>
</comment>
<dbReference type="GO" id="GO:0004065">
    <property type="term" value="F:arylsulfatase activity"/>
    <property type="evidence" value="ECO:0007669"/>
    <property type="project" value="TreeGrafter"/>
</dbReference>
<dbReference type="Pfam" id="PF00884">
    <property type="entry name" value="Sulfatase"/>
    <property type="match status" value="1"/>
</dbReference>
<organism evidence="4">
    <name type="scientific">marine sediment metagenome</name>
    <dbReference type="NCBI Taxonomy" id="412755"/>
    <lineage>
        <taxon>unclassified sequences</taxon>
        <taxon>metagenomes</taxon>
        <taxon>ecological metagenomes</taxon>
    </lineage>
</organism>
<evidence type="ECO:0000256" key="1">
    <source>
        <dbReference type="ARBA" id="ARBA00008779"/>
    </source>
</evidence>
<name>X1PZ75_9ZZZZ</name>
<dbReference type="Gene3D" id="3.40.720.10">
    <property type="entry name" value="Alkaline Phosphatase, subunit A"/>
    <property type="match status" value="1"/>
</dbReference>